<dbReference type="STRING" id="576137.A0A1L7X4K7"/>
<dbReference type="GO" id="GO:0016787">
    <property type="term" value="F:hydrolase activity"/>
    <property type="evidence" value="ECO:0007669"/>
    <property type="project" value="UniProtKB-KW"/>
</dbReference>
<feature type="domain" description="Helicase C-terminal" evidence="6">
    <location>
        <begin position="892"/>
        <end position="1045"/>
    </location>
</feature>
<dbReference type="EMBL" id="FJOG01000015">
    <property type="protein sequence ID" value="CZR59944.1"/>
    <property type="molecule type" value="Genomic_DNA"/>
</dbReference>
<dbReference type="OrthoDB" id="448448at2759"/>
<evidence type="ECO:0000313" key="8">
    <source>
        <dbReference type="Proteomes" id="UP000184330"/>
    </source>
</evidence>
<dbReference type="GO" id="GO:0006281">
    <property type="term" value="P:DNA repair"/>
    <property type="evidence" value="ECO:0007669"/>
    <property type="project" value="TreeGrafter"/>
</dbReference>
<evidence type="ECO:0008006" key="9">
    <source>
        <dbReference type="Google" id="ProtNLM"/>
    </source>
</evidence>
<accession>A0A1L7X4K7</accession>
<evidence type="ECO:0000259" key="5">
    <source>
        <dbReference type="PROSITE" id="PS51192"/>
    </source>
</evidence>
<feature type="domain" description="Helicase ATP-binding" evidence="5">
    <location>
        <begin position="544"/>
        <end position="707"/>
    </location>
</feature>
<dbReference type="PROSITE" id="PS51192">
    <property type="entry name" value="HELICASE_ATP_BIND_1"/>
    <property type="match status" value="1"/>
</dbReference>
<feature type="region of interest" description="Disordered" evidence="4">
    <location>
        <begin position="1"/>
        <end position="46"/>
    </location>
</feature>
<sequence>MNRDDWLQHLQTPAGSKRPSPSPADEDREVKKSRTQPYINDPNRNILDNELPFPVNDNFSFPSQDLYHDYGNQSYNGSGSKFDNFTSGEVANVSLDSMERRQHMLANTYDSVPCAGGGLPTSTLGVAELLDRSHLQLPSIAEPWLGNLPYQLTPMNSFLPSSSRLDISMGNTMHGTSTTSRPFEETLPFIGFSSLEDLGGSYSQGHANTPDVLSGVDVCRNDQSVFSESQANQPFSQVPTALLSAESTDVCCDYDTCFGVVITELTSSFALENGAHSVPVNLKPFGGIFMLQSQNSGAHVGILNNSGLVNTLRQLRLKLDATVLISEIKDMRESGKPKMKKSAPVKAAREYSIHIILYGLWDDRVAIGSLLSNAGFFLQHPYAAEIIPEVQYHNPHYLLRPGAEIPKLEHLHLDIVDDNSAQTESGNEIIKSRFLQIFETAEADGGTVAAMKTSPSPRLRSPLMSHQITALAMMLEKESGYVEQPMFPSLWRKELNENSKTMYYRHTVTRSLESRPIPTMGGILADVGSPYTCTFGILIGSIKDMGLGKTLSVLALVCSSLDFDSITVGHSKNTRHRGTLIVAPKSTIYGWVDQISQHIHEGQIRVEIYHGSGRESHANQFPDADIVITTYETLRSEWAASKGTSPLYSWKWLRVVLDEAHHIRNRSKQAFRSVCELTSQYRWCLTGTPIHNSLDDYGALLSFIRVFPFVKKSNFMFWIIKPVEGKHKLGVERLQGLIRATCLRRTKQKTLSSDKLKLPPRSEKIHEVHLHWDDQVLYDDIRKFSAEIAAGLEKRPEKYLLPKGKEKNILLLINSLRLICDHGEQLLPEASTMAGAPSARGSLMTVSLGQMTKIPYASIVQLQSKGHQTRTCKPISWAEKACRLPNQPALKGLVQPNHVIDPQPSVVFSYWVKMLDLIEQALNNAQFGFRRIDGHTSLEGRRKAVQEFNNRPDCTVMLASIGSSAEGVNLTAASIVHLIEPHWNPMVEAQAVDRVYRIGQTQEVTVFRYIVPNSVETYVQQVQQEKIQIINQAINMNGVTGADLESKRWKRMKEMLA</sequence>
<keyword evidence="2" id="KW-0378">Hydrolase</keyword>
<dbReference type="InterPro" id="IPR038718">
    <property type="entry name" value="SNF2-like_sf"/>
</dbReference>
<evidence type="ECO:0000256" key="4">
    <source>
        <dbReference type="SAM" id="MobiDB-lite"/>
    </source>
</evidence>
<dbReference type="InterPro" id="IPR027417">
    <property type="entry name" value="P-loop_NTPase"/>
</dbReference>
<dbReference type="InterPro" id="IPR050628">
    <property type="entry name" value="SNF2_RAD54_helicase_TF"/>
</dbReference>
<dbReference type="SUPFAM" id="SSF52540">
    <property type="entry name" value="P-loop containing nucleoside triphosphate hydrolases"/>
    <property type="match status" value="2"/>
</dbReference>
<evidence type="ECO:0000256" key="3">
    <source>
        <dbReference type="ARBA" id="ARBA00022840"/>
    </source>
</evidence>
<dbReference type="InterPro" id="IPR014001">
    <property type="entry name" value="Helicase_ATP-bd"/>
</dbReference>
<keyword evidence="1" id="KW-0547">Nucleotide-binding</keyword>
<dbReference type="InterPro" id="IPR001650">
    <property type="entry name" value="Helicase_C-like"/>
</dbReference>
<dbReference type="AlphaFoldDB" id="A0A1L7X4K7"/>
<proteinExistence type="predicted"/>
<dbReference type="InterPro" id="IPR049730">
    <property type="entry name" value="SNF2/RAD54-like_C"/>
</dbReference>
<evidence type="ECO:0000256" key="1">
    <source>
        <dbReference type="ARBA" id="ARBA00022741"/>
    </source>
</evidence>
<dbReference type="GO" id="GO:0008094">
    <property type="term" value="F:ATP-dependent activity, acting on DNA"/>
    <property type="evidence" value="ECO:0007669"/>
    <property type="project" value="TreeGrafter"/>
</dbReference>
<organism evidence="7 8">
    <name type="scientific">Phialocephala subalpina</name>
    <dbReference type="NCBI Taxonomy" id="576137"/>
    <lineage>
        <taxon>Eukaryota</taxon>
        <taxon>Fungi</taxon>
        <taxon>Dikarya</taxon>
        <taxon>Ascomycota</taxon>
        <taxon>Pezizomycotina</taxon>
        <taxon>Leotiomycetes</taxon>
        <taxon>Helotiales</taxon>
        <taxon>Mollisiaceae</taxon>
        <taxon>Phialocephala</taxon>
        <taxon>Phialocephala fortinii species complex</taxon>
    </lineage>
</organism>
<protein>
    <recommendedName>
        <fullName evidence="9">Helicase-like transcription factor protein</fullName>
    </recommendedName>
</protein>
<dbReference type="Gene3D" id="3.40.50.300">
    <property type="entry name" value="P-loop containing nucleotide triphosphate hydrolases"/>
    <property type="match status" value="1"/>
</dbReference>
<dbReference type="CDD" id="cd18793">
    <property type="entry name" value="SF2_C_SNF"/>
    <property type="match status" value="1"/>
</dbReference>
<gene>
    <name evidence="7" type="ORF">PAC_09839</name>
</gene>
<name>A0A1L7X4K7_9HELO</name>
<dbReference type="PANTHER" id="PTHR45626">
    <property type="entry name" value="TRANSCRIPTION TERMINATION FACTOR 2-RELATED"/>
    <property type="match status" value="1"/>
</dbReference>
<evidence type="ECO:0000313" key="7">
    <source>
        <dbReference type="EMBL" id="CZR59944.1"/>
    </source>
</evidence>
<dbReference type="CDD" id="cd18008">
    <property type="entry name" value="DEXDc_SHPRH-like"/>
    <property type="match status" value="1"/>
</dbReference>
<evidence type="ECO:0000256" key="2">
    <source>
        <dbReference type="ARBA" id="ARBA00022801"/>
    </source>
</evidence>
<keyword evidence="3" id="KW-0067">ATP-binding</keyword>
<dbReference type="Gene3D" id="3.40.50.10810">
    <property type="entry name" value="Tandem AAA-ATPase domain"/>
    <property type="match status" value="1"/>
</dbReference>
<dbReference type="SMART" id="SM00490">
    <property type="entry name" value="HELICc"/>
    <property type="match status" value="1"/>
</dbReference>
<dbReference type="GO" id="GO:0005524">
    <property type="term" value="F:ATP binding"/>
    <property type="evidence" value="ECO:0007669"/>
    <property type="project" value="UniProtKB-KW"/>
</dbReference>
<keyword evidence="8" id="KW-1185">Reference proteome</keyword>
<dbReference type="Pfam" id="PF00176">
    <property type="entry name" value="SNF2-rel_dom"/>
    <property type="match status" value="1"/>
</dbReference>
<dbReference type="GO" id="GO:0005634">
    <property type="term" value="C:nucleus"/>
    <property type="evidence" value="ECO:0007669"/>
    <property type="project" value="TreeGrafter"/>
</dbReference>
<reference evidence="7 8" key="1">
    <citation type="submission" date="2016-03" db="EMBL/GenBank/DDBJ databases">
        <authorList>
            <person name="Ploux O."/>
        </authorList>
    </citation>
    <scope>NUCLEOTIDE SEQUENCE [LARGE SCALE GENOMIC DNA]</scope>
    <source>
        <strain evidence="7 8">UAMH 11012</strain>
    </source>
</reference>
<dbReference type="Proteomes" id="UP000184330">
    <property type="component" value="Unassembled WGS sequence"/>
</dbReference>
<dbReference type="Pfam" id="PF00271">
    <property type="entry name" value="Helicase_C"/>
    <property type="match status" value="1"/>
</dbReference>
<dbReference type="InterPro" id="IPR000330">
    <property type="entry name" value="SNF2_N"/>
</dbReference>
<dbReference type="PANTHER" id="PTHR45626:SF52">
    <property type="entry name" value="SINGLE-STRANDED DNA-DEPENDENT ATPASE (EUROFUNG)"/>
    <property type="match status" value="1"/>
</dbReference>
<dbReference type="PROSITE" id="PS51194">
    <property type="entry name" value="HELICASE_CTER"/>
    <property type="match status" value="1"/>
</dbReference>
<evidence type="ECO:0000259" key="6">
    <source>
        <dbReference type="PROSITE" id="PS51194"/>
    </source>
</evidence>
<dbReference type="SMART" id="SM00487">
    <property type="entry name" value="DEXDc"/>
    <property type="match status" value="1"/>
</dbReference>